<dbReference type="AlphaFoldDB" id="A0A0F9JMZ3"/>
<organism evidence="1">
    <name type="scientific">marine sediment metagenome</name>
    <dbReference type="NCBI Taxonomy" id="412755"/>
    <lineage>
        <taxon>unclassified sequences</taxon>
        <taxon>metagenomes</taxon>
        <taxon>ecological metagenomes</taxon>
    </lineage>
</organism>
<gene>
    <name evidence="1" type="ORF">LCGC14_1737530</name>
</gene>
<protein>
    <submittedName>
        <fullName evidence="1">Uncharacterized protein</fullName>
    </submittedName>
</protein>
<evidence type="ECO:0000313" key="1">
    <source>
        <dbReference type="EMBL" id="KKM07081.1"/>
    </source>
</evidence>
<reference evidence="1" key="1">
    <citation type="journal article" date="2015" name="Nature">
        <title>Complex archaea that bridge the gap between prokaryotes and eukaryotes.</title>
        <authorList>
            <person name="Spang A."/>
            <person name="Saw J.H."/>
            <person name="Jorgensen S.L."/>
            <person name="Zaremba-Niedzwiedzka K."/>
            <person name="Martijn J."/>
            <person name="Lind A.E."/>
            <person name="van Eijk R."/>
            <person name="Schleper C."/>
            <person name="Guy L."/>
            <person name="Ettema T.J."/>
        </authorList>
    </citation>
    <scope>NUCLEOTIDE SEQUENCE</scope>
</reference>
<comment type="caution">
    <text evidence="1">The sequence shown here is derived from an EMBL/GenBank/DDBJ whole genome shotgun (WGS) entry which is preliminary data.</text>
</comment>
<name>A0A0F9JMZ3_9ZZZZ</name>
<dbReference type="EMBL" id="LAZR01015851">
    <property type="protein sequence ID" value="KKM07081.1"/>
    <property type="molecule type" value="Genomic_DNA"/>
</dbReference>
<sequence>MEIRHGVMVGNSFISCPAEPTPEALAEIEEFKKYLRLKGEGADVAATFKEWRAEQGECEHVTTDGKRCRICGERFAEQGGR</sequence>
<proteinExistence type="predicted"/>
<dbReference type="PROSITE" id="PS51257">
    <property type="entry name" value="PROKAR_LIPOPROTEIN"/>
    <property type="match status" value="1"/>
</dbReference>
<accession>A0A0F9JMZ3</accession>